<evidence type="ECO:0000313" key="2">
    <source>
        <dbReference type="Proteomes" id="UP001178461"/>
    </source>
</evidence>
<proteinExistence type="predicted"/>
<dbReference type="EMBL" id="OX395129">
    <property type="protein sequence ID" value="CAI5773167.1"/>
    <property type="molecule type" value="Genomic_DNA"/>
</dbReference>
<reference evidence="1" key="1">
    <citation type="submission" date="2022-12" db="EMBL/GenBank/DDBJ databases">
        <authorList>
            <person name="Alioto T."/>
            <person name="Alioto T."/>
            <person name="Gomez Garrido J."/>
        </authorList>
    </citation>
    <scope>NUCLEOTIDE SEQUENCE</scope>
</reference>
<protein>
    <submittedName>
        <fullName evidence="1">Uncharacterized protein</fullName>
    </submittedName>
</protein>
<organism evidence="1 2">
    <name type="scientific">Podarcis lilfordi</name>
    <name type="common">Lilford's wall lizard</name>
    <dbReference type="NCBI Taxonomy" id="74358"/>
    <lineage>
        <taxon>Eukaryota</taxon>
        <taxon>Metazoa</taxon>
        <taxon>Chordata</taxon>
        <taxon>Craniata</taxon>
        <taxon>Vertebrata</taxon>
        <taxon>Euteleostomi</taxon>
        <taxon>Lepidosauria</taxon>
        <taxon>Squamata</taxon>
        <taxon>Bifurcata</taxon>
        <taxon>Unidentata</taxon>
        <taxon>Episquamata</taxon>
        <taxon>Laterata</taxon>
        <taxon>Lacertibaenia</taxon>
        <taxon>Lacertidae</taxon>
        <taxon>Podarcis</taxon>
    </lineage>
</organism>
<evidence type="ECO:0000313" key="1">
    <source>
        <dbReference type="EMBL" id="CAI5773167.1"/>
    </source>
</evidence>
<sequence length="50" mass="5840">MPALRSEQFQPKKRPEILKCGLFSERSLKCSFQSEILLPPCYIDGTYRSF</sequence>
<dbReference type="Proteomes" id="UP001178461">
    <property type="component" value="Chromosome 4"/>
</dbReference>
<dbReference type="AlphaFoldDB" id="A0AA35P676"/>
<accession>A0AA35P676</accession>
<gene>
    <name evidence="1" type="ORF">PODLI_1B002937</name>
</gene>
<keyword evidence="2" id="KW-1185">Reference proteome</keyword>
<name>A0AA35P676_9SAUR</name>